<evidence type="ECO:0000313" key="3">
    <source>
        <dbReference type="Proteomes" id="UP000001989"/>
    </source>
</evidence>
<feature type="domain" description="BLUF" evidence="1">
    <location>
        <begin position="16"/>
        <end position="109"/>
    </location>
</feature>
<dbReference type="AlphaFoldDB" id="A0A9J9LFX2"/>
<dbReference type="InterPro" id="IPR007024">
    <property type="entry name" value="BLUF_domain"/>
</dbReference>
<protein>
    <submittedName>
        <fullName evidence="2">BLUF domain protein</fullName>
    </submittedName>
</protein>
<dbReference type="Pfam" id="PF04940">
    <property type="entry name" value="BLUF"/>
    <property type="match status" value="1"/>
</dbReference>
<sequence>MLSAWLRGPCDKQRMYQSLIYVSRSRLELPSQAAEIDRIVAGSIIRNGRLGVRGALIFTERHFAQILEGPSGAIAELMDSIRRDPRHEAVTVIEDKPIDGYRFPDWSLAYWGDASYMDQHVARVLDKADALSRTQQTANLYELLRKLSQASHDQDGPIGRPSSH</sequence>
<proteinExistence type="predicted"/>
<keyword evidence="3" id="KW-1185">Reference proteome</keyword>
<dbReference type="SUPFAM" id="SSF54975">
    <property type="entry name" value="Acylphosphatase/BLUF domain-like"/>
    <property type="match status" value="1"/>
</dbReference>
<accession>A0A9J9LFX2</accession>
<dbReference type="Gene3D" id="3.30.70.100">
    <property type="match status" value="1"/>
</dbReference>
<name>A0A9J9LFX2_RHIWR</name>
<dbReference type="InterPro" id="IPR036046">
    <property type="entry name" value="Acylphosphatase-like_dom_sf"/>
</dbReference>
<reference evidence="2 3" key="1">
    <citation type="journal article" date="2010" name="J. Bacteriol.">
        <title>Genome sequence of the dioxin-mineralizing bacterium Sphingomonas wittichii RW1.</title>
        <authorList>
            <person name="Miller T.R."/>
            <person name="Delcher A.L."/>
            <person name="Salzberg S.L."/>
            <person name="Saunders E."/>
            <person name="Detter J.C."/>
            <person name="Halden R.U."/>
        </authorList>
    </citation>
    <scope>NUCLEOTIDE SEQUENCE [LARGE SCALE GENOMIC DNA]</scope>
    <source>
        <strain evidence="3">DSM 6014 / CCUG 31198 / JCM 15750 / NBRC 105917 / EY 4224 / RW1</strain>
    </source>
</reference>
<gene>
    <name evidence="2" type="ordered locus">Swit_4662</name>
</gene>
<evidence type="ECO:0000259" key="1">
    <source>
        <dbReference type="PROSITE" id="PS50925"/>
    </source>
</evidence>
<dbReference type="PROSITE" id="PS50925">
    <property type="entry name" value="BLUF"/>
    <property type="match status" value="1"/>
</dbReference>
<dbReference type="KEGG" id="swi:Swit_4662"/>
<dbReference type="GO" id="GO:0071949">
    <property type="term" value="F:FAD binding"/>
    <property type="evidence" value="ECO:0007669"/>
    <property type="project" value="InterPro"/>
</dbReference>
<dbReference type="GO" id="GO:0009882">
    <property type="term" value="F:blue light photoreceptor activity"/>
    <property type="evidence" value="ECO:0007669"/>
    <property type="project" value="InterPro"/>
</dbReference>
<evidence type="ECO:0000313" key="2">
    <source>
        <dbReference type="EMBL" id="ABQ70999.1"/>
    </source>
</evidence>
<dbReference type="EMBL" id="CP000699">
    <property type="protein sequence ID" value="ABQ70999.1"/>
    <property type="molecule type" value="Genomic_DNA"/>
</dbReference>
<dbReference type="Proteomes" id="UP000001989">
    <property type="component" value="Chromosome"/>
</dbReference>
<dbReference type="SMART" id="SM01034">
    <property type="entry name" value="BLUF"/>
    <property type="match status" value="1"/>
</dbReference>
<organism evidence="2 3">
    <name type="scientific">Rhizorhabdus wittichii (strain DSM 6014 / CCUG 31198 / JCM 15750 / NBRC 105917 / EY 4224 / RW1)</name>
    <name type="common">Sphingomonas wittichii</name>
    <dbReference type="NCBI Taxonomy" id="392499"/>
    <lineage>
        <taxon>Bacteria</taxon>
        <taxon>Pseudomonadati</taxon>
        <taxon>Pseudomonadota</taxon>
        <taxon>Alphaproteobacteria</taxon>
        <taxon>Sphingomonadales</taxon>
        <taxon>Sphingomonadaceae</taxon>
        <taxon>Rhizorhabdus</taxon>
    </lineage>
</organism>